<dbReference type="EMBL" id="HBIM01012491">
    <property type="protein sequence ID" value="CAE0412995.1"/>
    <property type="molecule type" value="Transcribed_RNA"/>
</dbReference>
<sequence length="306" mass="34615">MAYCRGASIIVGRSIRKRVAHRFTVASLATTASNPPEGGVMTWWDLTGMEAAKRIAQEDNILRIWSSKSSLAHFHRNYGTTAEVTSTMIVGHNHSGARLGPSALWTTWIGHFQQEQQQRQLHPHHHLLQTWLEALHLQQQAAAKPRKTLIMESKACCGIGVSGKILDLGEIQSKQQQARPNAKKINRLTRSNNNTNTVDDMSTSSFLWWDNRPLASWEETIAVEEDNEDTQRSKLFRTQLAWDAPTTAMSDEQEELVYLQDLFPDLTASGAMETLLDVTYQMLDGQLKQVPVYPLEQKNARLKQRV</sequence>
<accession>A0A7S3L679</accession>
<organism evidence="1">
    <name type="scientific">Amphora coffeiformis</name>
    <dbReference type="NCBI Taxonomy" id="265554"/>
    <lineage>
        <taxon>Eukaryota</taxon>
        <taxon>Sar</taxon>
        <taxon>Stramenopiles</taxon>
        <taxon>Ochrophyta</taxon>
        <taxon>Bacillariophyta</taxon>
        <taxon>Bacillariophyceae</taxon>
        <taxon>Bacillariophycidae</taxon>
        <taxon>Thalassiophysales</taxon>
        <taxon>Catenulaceae</taxon>
        <taxon>Amphora</taxon>
    </lineage>
</organism>
<name>A0A7S3L679_9STRA</name>
<evidence type="ECO:0000313" key="1">
    <source>
        <dbReference type="EMBL" id="CAE0412995.1"/>
    </source>
</evidence>
<gene>
    <name evidence="1" type="ORF">ACOF00016_LOCUS10253</name>
</gene>
<dbReference type="AlphaFoldDB" id="A0A7S3L679"/>
<proteinExistence type="predicted"/>
<protein>
    <submittedName>
        <fullName evidence="1">Uncharacterized protein</fullName>
    </submittedName>
</protein>
<reference evidence="1" key="1">
    <citation type="submission" date="2021-01" db="EMBL/GenBank/DDBJ databases">
        <authorList>
            <person name="Corre E."/>
            <person name="Pelletier E."/>
            <person name="Niang G."/>
            <person name="Scheremetjew M."/>
            <person name="Finn R."/>
            <person name="Kale V."/>
            <person name="Holt S."/>
            <person name="Cochrane G."/>
            <person name="Meng A."/>
            <person name="Brown T."/>
            <person name="Cohen L."/>
        </authorList>
    </citation>
    <scope>NUCLEOTIDE SEQUENCE</scope>
    <source>
        <strain evidence="1">CCMP127</strain>
    </source>
</reference>